<dbReference type="EMBL" id="FOOY01000038">
    <property type="protein sequence ID" value="SFG98481.1"/>
    <property type="molecule type" value="Genomic_DNA"/>
</dbReference>
<keyword evidence="2" id="KW-0732">Signal</keyword>
<evidence type="ECO:0000313" key="3">
    <source>
        <dbReference type="EMBL" id="SFG98481.1"/>
    </source>
</evidence>
<feature type="chain" id="PRO_5011498594" description="Lipoprotein" evidence="2">
    <location>
        <begin position="23"/>
        <end position="277"/>
    </location>
</feature>
<dbReference type="Proteomes" id="UP000198752">
    <property type="component" value="Unassembled WGS sequence"/>
</dbReference>
<evidence type="ECO:0008006" key="5">
    <source>
        <dbReference type="Google" id="ProtNLM"/>
    </source>
</evidence>
<dbReference type="RefSeq" id="WP_093674794.1">
    <property type="nucleotide sequence ID" value="NZ_FOOY01000038.1"/>
</dbReference>
<feature type="signal peptide" evidence="2">
    <location>
        <begin position="1"/>
        <end position="22"/>
    </location>
</feature>
<gene>
    <name evidence="3" type="ORF">SAMN02982927_03485</name>
</gene>
<feature type="region of interest" description="Disordered" evidence="1">
    <location>
        <begin position="24"/>
        <end position="73"/>
    </location>
</feature>
<sequence length="277" mass="29878">MKKQVIITLLFTALIIAGCSQSAVESSKPTGDSSLSQTDSSSSNMNSVGSSTQDKISNSPNEKTNTNQTTAKTGTLQQTLKDIRIVLKDKGQLHLPQQVPLEKGKYISAIVKKQSSGYSITFKQTNTPVAVNDKTLAHVKTLAVVNAQNYASRAEAAKQITYHNFGPTDGAAVDLGHNITGYADAGAGTAGISWNEGRWTLAALSPTTDADKGRQLAREIVAYLEQHTLPIPHQYGTIQVYTDNRQSMVRWQDGDTLFELTGINDPIILLKVAVSMK</sequence>
<keyword evidence="4" id="KW-1185">Reference proteome</keyword>
<accession>A0A1I2WFX3</accession>
<dbReference type="OrthoDB" id="2138638at2"/>
<evidence type="ECO:0000256" key="1">
    <source>
        <dbReference type="SAM" id="MobiDB-lite"/>
    </source>
</evidence>
<proteinExistence type="predicted"/>
<dbReference type="STRING" id="269670.SAMN02982927_03485"/>
<evidence type="ECO:0000256" key="2">
    <source>
        <dbReference type="SAM" id="SignalP"/>
    </source>
</evidence>
<reference evidence="4" key="1">
    <citation type="submission" date="2016-10" db="EMBL/GenBank/DDBJ databases">
        <authorList>
            <person name="Varghese N."/>
            <person name="Submissions S."/>
        </authorList>
    </citation>
    <scope>NUCLEOTIDE SEQUENCE [LARGE SCALE GENOMIC DNA]</scope>
    <source>
        <strain evidence="4">ATCC 700379</strain>
    </source>
</reference>
<protein>
    <recommendedName>
        <fullName evidence="5">Lipoprotein</fullName>
    </recommendedName>
</protein>
<evidence type="ECO:0000313" key="4">
    <source>
        <dbReference type="Proteomes" id="UP000198752"/>
    </source>
</evidence>
<organism evidence="3 4">
    <name type="scientific">Sporolactobacillus nakayamae</name>
    <dbReference type="NCBI Taxonomy" id="269670"/>
    <lineage>
        <taxon>Bacteria</taxon>
        <taxon>Bacillati</taxon>
        <taxon>Bacillota</taxon>
        <taxon>Bacilli</taxon>
        <taxon>Bacillales</taxon>
        <taxon>Sporolactobacillaceae</taxon>
        <taxon>Sporolactobacillus</taxon>
    </lineage>
</organism>
<dbReference type="PROSITE" id="PS51257">
    <property type="entry name" value="PROKAR_LIPOPROTEIN"/>
    <property type="match status" value="1"/>
</dbReference>
<feature type="compositionally biased region" description="Low complexity" evidence="1">
    <location>
        <begin position="63"/>
        <end position="73"/>
    </location>
</feature>
<dbReference type="AlphaFoldDB" id="A0A1I2WFX3"/>
<name>A0A1I2WFX3_9BACL</name>
<feature type="compositionally biased region" description="Low complexity" evidence="1">
    <location>
        <begin position="31"/>
        <end position="53"/>
    </location>
</feature>